<protein>
    <submittedName>
        <fullName evidence="2">Uncharacterized protein</fullName>
    </submittedName>
</protein>
<evidence type="ECO:0000256" key="1">
    <source>
        <dbReference type="SAM" id="MobiDB-lite"/>
    </source>
</evidence>
<sequence>MKPASTTLMLTTAVLGHCNDHNSTTNTRYISSVQPIISTATACTAGTSVEGGPVVVLSITNIPLAASCTSTNTGTSPANASSPASVVLASHSFEPSPYGNSASAHIHAGPTNSASTNTGPAPTLSYTLTSKTTLLNTAAATEASSAIPASTPDGTASHPAPVGNRFHGVIQDELAGEIAEDENGDPLPIRFGLEGLVTLMADVPYATWLWPRLPLSLRPPVTAPVSEFKDTECTENTISEYEERRASKNLHWFCNRWQIDRKRLYASTAGETTLYMCAYGALSNCSLDMYKAVSAHLDQRCGAGATGWVHLRKMRIGRERTAERTVICPDLTWSPLMHYTMDQRERTVGGRPWKEWRVEYDMARAKEDGRVKGLEERGNNEEPYLY</sequence>
<dbReference type="VEuPathDB" id="FungiDB:A9K55_001003"/>
<feature type="compositionally biased region" description="Polar residues" evidence="1">
    <location>
        <begin position="110"/>
        <end position="120"/>
    </location>
</feature>
<dbReference type="Proteomes" id="UP000323067">
    <property type="component" value="Chromosome ii"/>
</dbReference>
<dbReference type="EMBL" id="CP023327">
    <property type="protein sequence ID" value="ATY66380.1"/>
    <property type="molecule type" value="Genomic_DNA"/>
</dbReference>
<evidence type="ECO:0000313" key="2">
    <source>
        <dbReference type="EMBL" id="ATY66380.1"/>
    </source>
</evidence>
<dbReference type="OrthoDB" id="4864891at2759"/>
<accession>A0A2H4STE7</accession>
<name>A0A2H4STE7_CORMI</name>
<organism evidence="2 3">
    <name type="scientific">Cordyceps militaris</name>
    <name type="common">Caterpillar fungus</name>
    <name type="synonym">Clavaria militaris</name>
    <dbReference type="NCBI Taxonomy" id="73501"/>
    <lineage>
        <taxon>Eukaryota</taxon>
        <taxon>Fungi</taxon>
        <taxon>Dikarya</taxon>
        <taxon>Ascomycota</taxon>
        <taxon>Pezizomycotina</taxon>
        <taxon>Sordariomycetes</taxon>
        <taxon>Hypocreomycetidae</taxon>
        <taxon>Hypocreales</taxon>
        <taxon>Cordycipitaceae</taxon>
        <taxon>Cordyceps</taxon>
    </lineage>
</organism>
<dbReference type="AlphaFoldDB" id="A0A2H4STE7"/>
<gene>
    <name evidence="2" type="ORF">A9K55_001003</name>
</gene>
<dbReference type="VEuPathDB" id="FungiDB:CCM_03808"/>
<proteinExistence type="predicted"/>
<feature type="region of interest" description="Disordered" evidence="1">
    <location>
        <begin position="98"/>
        <end position="120"/>
    </location>
</feature>
<reference evidence="2 3" key="1">
    <citation type="journal article" date="2017" name="BMC Genomics">
        <title>Chromosome level assembly and secondary metabolite potential of the parasitic fungus Cordyceps militaris.</title>
        <authorList>
            <person name="Kramer G.J."/>
            <person name="Nodwell J.R."/>
        </authorList>
    </citation>
    <scope>NUCLEOTIDE SEQUENCE [LARGE SCALE GENOMIC DNA]</scope>
    <source>
        <strain evidence="2 3">ATCC 34164</strain>
    </source>
</reference>
<evidence type="ECO:0000313" key="3">
    <source>
        <dbReference type="Proteomes" id="UP000323067"/>
    </source>
</evidence>